<organism evidence="1 2">
    <name type="scientific">Sandaracinus amylolyticus</name>
    <dbReference type="NCBI Taxonomy" id="927083"/>
    <lineage>
        <taxon>Bacteria</taxon>
        <taxon>Pseudomonadati</taxon>
        <taxon>Myxococcota</taxon>
        <taxon>Polyangia</taxon>
        <taxon>Polyangiales</taxon>
        <taxon>Sandaracinaceae</taxon>
        <taxon>Sandaracinus</taxon>
    </lineage>
</organism>
<gene>
    <name evidence="1" type="ORF">DB32_001898</name>
</gene>
<evidence type="ECO:0000313" key="2">
    <source>
        <dbReference type="Proteomes" id="UP000034883"/>
    </source>
</evidence>
<dbReference type="AlphaFoldDB" id="A0A0F6SE84"/>
<name>A0A0F6SE84_9BACT</name>
<sequence>MIVGARAWLCDVVRVNRRVRAHVFARRAARRDYHRHLEIG</sequence>
<reference evidence="1 2" key="1">
    <citation type="submission" date="2015-03" db="EMBL/GenBank/DDBJ databases">
        <title>Genome assembly of Sandaracinus amylolyticus DSM 53668.</title>
        <authorList>
            <person name="Sharma G."/>
            <person name="Subramanian S."/>
        </authorList>
    </citation>
    <scope>NUCLEOTIDE SEQUENCE [LARGE SCALE GENOMIC DNA]</scope>
    <source>
        <strain evidence="1 2">DSM 53668</strain>
    </source>
</reference>
<dbReference type="KEGG" id="samy:DB32_001898"/>
<dbReference type="Proteomes" id="UP000034883">
    <property type="component" value="Chromosome"/>
</dbReference>
<keyword evidence="2" id="KW-1185">Reference proteome</keyword>
<proteinExistence type="predicted"/>
<evidence type="ECO:0000313" key="1">
    <source>
        <dbReference type="EMBL" id="AKF04749.1"/>
    </source>
</evidence>
<dbReference type="EMBL" id="CP011125">
    <property type="protein sequence ID" value="AKF04749.1"/>
    <property type="molecule type" value="Genomic_DNA"/>
</dbReference>
<protein>
    <submittedName>
        <fullName evidence="1">Uncharacterized protein</fullName>
    </submittedName>
</protein>
<accession>A0A0F6SE84</accession>